<name>A0A1S2VDH5_9BACT</name>
<keyword evidence="2" id="KW-1185">Reference proteome</keyword>
<comment type="caution">
    <text evidence="1">The sequence shown here is derived from an EMBL/GenBank/DDBJ whole genome shotgun (WGS) entry which is preliminary data.</text>
</comment>
<dbReference type="AlphaFoldDB" id="A0A1S2VDH5"/>
<protein>
    <submittedName>
        <fullName evidence="1">Uncharacterized protein</fullName>
    </submittedName>
</protein>
<proteinExistence type="predicted"/>
<dbReference type="OrthoDB" id="963868at2"/>
<gene>
    <name evidence="1" type="ORF">BLX24_22625</name>
</gene>
<accession>A0A1S2VDH5</accession>
<organism evidence="1 2">
    <name type="scientific">Arsenicibacter rosenii</name>
    <dbReference type="NCBI Taxonomy" id="1750698"/>
    <lineage>
        <taxon>Bacteria</taxon>
        <taxon>Pseudomonadati</taxon>
        <taxon>Bacteroidota</taxon>
        <taxon>Cytophagia</taxon>
        <taxon>Cytophagales</taxon>
        <taxon>Spirosomataceae</taxon>
        <taxon>Arsenicibacter</taxon>
    </lineage>
</organism>
<dbReference type="RefSeq" id="WP_071505500.1">
    <property type="nucleotide sequence ID" value="NZ_MORL01000018.1"/>
</dbReference>
<dbReference type="EMBL" id="MORL01000018">
    <property type="protein sequence ID" value="OIN56774.1"/>
    <property type="molecule type" value="Genomic_DNA"/>
</dbReference>
<evidence type="ECO:0000313" key="2">
    <source>
        <dbReference type="Proteomes" id="UP000181790"/>
    </source>
</evidence>
<reference evidence="1 2" key="1">
    <citation type="submission" date="2016-10" db="EMBL/GenBank/DDBJ databases">
        <title>Arsenicibacter rosenii gen. nov., sp. nov., an efficient arsenic-methylating bacterium isolated from an arsenic-contaminated paddy soil.</title>
        <authorList>
            <person name="Huang K."/>
        </authorList>
    </citation>
    <scope>NUCLEOTIDE SEQUENCE [LARGE SCALE GENOMIC DNA]</scope>
    <source>
        <strain evidence="1 2">SM-1</strain>
    </source>
</reference>
<sequence length="166" mass="18776">MTEQQYIGYFEALAGKSRLIRHSVEEPHFFMATGDNYQEVEKAVRSRLNFPALILDQYTDDILTTQDNCRSQIRGGFSVLCKIGKGADAVRLAQAEARALAQKIYFRLRHDARLRQEPGLKDVFLDPDLQGQPAPLIGGIAAGWAYEFELTAPLSVRVDPEDWYDL</sequence>
<dbReference type="Proteomes" id="UP000181790">
    <property type="component" value="Unassembled WGS sequence"/>
</dbReference>
<evidence type="ECO:0000313" key="1">
    <source>
        <dbReference type="EMBL" id="OIN56774.1"/>
    </source>
</evidence>